<protein>
    <recommendedName>
        <fullName evidence="4">SnoaL-like domain-containing protein</fullName>
    </recommendedName>
</protein>
<comment type="caution">
    <text evidence="2">The sequence shown here is derived from an EMBL/GenBank/DDBJ whole genome shotgun (WGS) entry which is preliminary data.</text>
</comment>
<accession>A0A1Q9F4K7</accession>
<organism evidence="2 3">
    <name type="scientific">Symbiodinium microadriaticum</name>
    <name type="common">Dinoflagellate</name>
    <name type="synonym">Zooxanthella microadriatica</name>
    <dbReference type="NCBI Taxonomy" id="2951"/>
    <lineage>
        <taxon>Eukaryota</taxon>
        <taxon>Sar</taxon>
        <taxon>Alveolata</taxon>
        <taxon>Dinophyceae</taxon>
        <taxon>Suessiales</taxon>
        <taxon>Symbiodiniaceae</taxon>
        <taxon>Symbiodinium</taxon>
    </lineage>
</organism>
<dbReference type="EMBL" id="LSRX01000013">
    <property type="protein sequence ID" value="OLQ14572.1"/>
    <property type="molecule type" value="Genomic_DNA"/>
</dbReference>
<dbReference type="Pfam" id="PF07366">
    <property type="entry name" value="SnoaL"/>
    <property type="match status" value="1"/>
</dbReference>
<sequence>MSSIYQAVASDLRGNRPSRGNPIVQNDRSFRDDGNINEDIERQRQQEAHMRKQLRMEEGGRAGGYNDRQQIATKGNSCAEAADGYDDFGRRISNRAGDKKQRAQAALDRLRGAKIFHEGSLTRAAMGMKGFSDEFESPEHYIIDITYKIWEQRGLQRIRDWYSDDCPVKTPMSSSVGVEPVISGTQATLDEFQDRHLLADDVIIGEWDEGTFYSSHRVRSPAHKSGAGLFGPAPKSPQPVTMLTFADCICRANQVVDEYLVRDNCGIAIQLGIDPAEQAKRMIDNGNRDGAMAAEDLVSRWSGEYFECGEAALAAPILAAYEKRFGALEGLASWQEHYDRAVRFEGSGHHLSYGFERMAQWDAARLKGLSDPKFKVHHLIVKQTVGKPVRVAMRWSLTAIHAQASMFGEGIGARVALLGVSHFELRDGKILNEWCIFDELSLYAQLLVKQRNWHHQRQSQRLLRLLRIGDPLPGALLAGNPGVESPGAEVLGVVARPAPPPTGLDPDADAVGGDALAPVAERHGTR</sequence>
<dbReference type="Proteomes" id="UP000186817">
    <property type="component" value="Unassembled WGS sequence"/>
</dbReference>
<dbReference type="SUPFAM" id="SSF54427">
    <property type="entry name" value="NTF2-like"/>
    <property type="match status" value="2"/>
</dbReference>
<evidence type="ECO:0000256" key="1">
    <source>
        <dbReference type="SAM" id="MobiDB-lite"/>
    </source>
</evidence>
<reference evidence="2 3" key="1">
    <citation type="submission" date="2016-02" db="EMBL/GenBank/DDBJ databases">
        <title>Genome analysis of coral dinoflagellate symbionts highlights evolutionary adaptations to a symbiotic lifestyle.</title>
        <authorList>
            <person name="Aranda M."/>
            <person name="Li Y."/>
            <person name="Liew Y.J."/>
            <person name="Baumgarten S."/>
            <person name="Simakov O."/>
            <person name="Wilson M."/>
            <person name="Piel J."/>
            <person name="Ashoor H."/>
            <person name="Bougouffa S."/>
            <person name="Bajic V.B."/>
            <person name="Ryu T."/>
            <person name="Ravasi T."/>
            <person name="Bayer T."/>
            <person name="Micklem G."/>
            <person name="Kim H."/>
            <person name="Bhak J."/>
            <person name="Lajeunesse T.C."/>
            <person name="Voolstra C.R."/>
        </authorList>
    </citation>
    <scope>NUCLEOTIDE SEQUENCE [LARGE SCALE GENOMIC DNA]</scope>
    <source>
        <strain evidence="2 3">CCMP2467</strain>
    </source>
</reference>
<proteinExistence type="predicted"/>
<name>A0A1Q9F4K7_SYMMI</name>
<feature type="region of interest" description="Disordered" evidence="1">
    <location>
        <begin position="9"/>
        <end position="68"/>
    </location>
</feature>
<evidence type="ECO:0000313" key="2">
    <source>
        <dbReference type="EMBL" id="OLQ14572.1"/>
    </source>
</evidence>
<dbReference type="AlphaFoldDB" id="A0A1Q9F4K7"/>
<evidence type="ECO:0008006" key="4">
    <source>
        <dbReference type="Google" id="ProtNLM"/>
    </source>
</evidence>
<dbReference type="InterPro" id="IPR032710">
    <property type="entry name" value="NTF2-like_dom_sf"/>
</dbReference>
<dbReference type="InterPro" id="IPR009959">
    <property type="entry name" value="Cyclase_SnoaL-like"/>
</dbReference>
<feature type="compositionally biased region" description="Basic and acidic residues" evidence="1">
    <location>
        <begin position="28"/>
        <end position="60"/>
    </location>
</feature>
<feature type="region of interest" description="Disordered" evidence="1">
    <location>
        <begin position="493"/>
        <end position="526"/>
    </location>
</feature>
<dbReference type="Gene3D" id="3.10.450.50">
    <property type="match status" value="2"/>
</dbReference>
<dbReference type="OrthoDB" id="3429435at2759"/>
<evidence type="ECO:0000313" key="3">
    <source>
        <dbReference type="Proteomes" id="UP000186817"/>
    </source>
</evidence>
<dbReference type="GO" id="GO:0030638">
    <property type="term" value="P:polyketide metabolic process"/>
    <property type="evidence" value="ECO:0007669"/>
    <property type="project" value="InterPro"/>
</dbReference>
<gene>
    <name evidence="2" type="ORF">AK812_SmicGene1260</name>
</gene>
<keyword evidence="3" id="KW-1185">Reference proteome</keyword>